<accession>A0ABQ3S5H3</accession>
<comment type="caution">
    <text evidence="2">The sequence shown here is derived from an EMBL/GenBank/DDBJ whole genome shotgun (WGS) entry which is preliminary data.</text>
</comment>
<proteinExistence type="predicted"/>
<evidence type="ECO:0000313" key="2">
    <source>
        <dbReference type="EMBL" id="GHI63167.1"/>
    </source>
</evidence>
<dbReference type="EMBL" id="BNEB01000005">
    <property type="protein sequence ID" value="GHI63167.1"/>
    <property type="molecule type" value="Genomic_DNA"/>
</dbReference>
<feature type="region of interest" description="Disordered" evidence="1">
    <location>
        <begin position="40"/>
        <end position="63"/>
    </location>
</feature>
<dbReference type="Proteomes" id="UP000649259">
    <property type="component" value="Unassembled WGS sequence"/>
</dbReference>
<sequence length="90" mass="9796">MGRNHWGTDMGELLCWWGVTAAGVDGRRPEPGEELVARVSAPRTAPGSPSVSRHRTRATVQGGTVDAEPDHRLRHIFDISNTARYFGLSG</sequence>
<keyword evidence="3" id="KW-1185">Reference proteome</keyword>
<name>A0ABQ3S5H3_9ACTN</name>
<evidence type="ECO:0000313" key="3">
    <source>
        <dbReference type="Proteomes" id="UP000649259"/>
    </source>
</evidence>
<gene>
    <name evidence="2" type="ORF">Saso_48170</name>
</gene>
<reference evidence="3" key="1">
    <citation type="submission" date="2023-07" db="EMBL/GenBank/DDBJ databases">
        <title>Whole genome shotgun sequence of Streptomyces cacaoi subsp. asoensis NBRC 13813.</title>
        <authorList>
            <person name="Komaki H."/>
            <person name="Tamura T."/>
        </authorList>
    </citation>
    <scope>NUCLEOTIDE SEQUENCE [LARGE SCALE GENOMIC DNA]</scope>
    <source>
        <strain evidence="3">NBRC 13813</strain>
    </source>
</reference>
<organism evidence="2 3">
    <name type="scientific">Streptomyces asoensis</name>
    <dbReference type="NCBI Taxonomy" id="249586"/>
    <lineage>
        <taxon>Bacteria</taxon>
        <taxon>Bacillati</taxon>
        <taxon>Actinomycetota</taxon>
        <taxon>Actinomycetes</taxon>
        <taxon>Kitasatosporales</taxon>
        <taxon>Streptomycetaceae</taxon>
        <taxon>Streptomyces</taxon>
    </lineage>
</organism>
<protein>
    <submittedName>
        <fullName evidence="2">Uncharacterized protein</fullName>
    </submittedName>
</protein>
<evidence type="ECO:0000256" key="1">
    <source>
        <dbReference type="SAM" id="MobiDB-lite"/>
    </source>
</evidence>